<feature type="transmembrane region" description="Helical" evidence="6">
    <location>
        <begin position="256"/>
        <end position="277"/>
    </location>
</feature>
<accession>A0A9N9UJI1</accession>
<feature type="transmembrane region" description="Helical" evidence="6">
    <location>
        <begin position="140"/>
        <end position="160"/>
    </location>
</feature>
<comment type="subcellular location">
    <subcellularLocation>
        <location evidence="1">Membrane</location>
        <topology evidence="1">Multi-pass membrane protein</topology>
    </subcellularLocation>
</comment>
<organism evidence="8 9">
    <name type="scientific">Clonostachys byssicola</name>
    <dbReference type="NCBI Taxonomy" id="160290"/>
    <lineage>
        <taxon>Eukaryota</taxon>
        <taxon>Fungi</taxon>
        <taxon>Dikarya</taxon>
        <taxon>Ascomycota</taxon>
        <taxon>Pezizomycotina</taxon>
        <taxon>Sordariomycetes</taxon>
        <taxon>Hypocreomycetidae</taxon>
        <taxon>Hypocreales</taxon>
        <taxon>Bionectriaceae</taxon>
        <taxon>Clonostachys</taxon>
    </lineage>
</organism>
<name>A0A9N9UJI1_9HYPO</name>
<dbReference type="Proteomes" id="UP000754883">
    <property type="component" value="Unassembled WGS sequence"/>
</dbReference>
<evidence type="ECO:0000313" key="9">
    <source>
        <dbReference type="Proteomes" id="UP000754883"/>
    </source>
</evidence>
<keyword evidence="3 6" id="KW-1133">Transmembrane helix</keyword>
<gene>
    <name evidence="8" type="ORF">CBYS24578_00016486</name>
</gene>
<evidence type="ECO:0000256" key="3">
    <source>
        <dbReference type="ARBA" id="ARBA00022989"/>
    </source>
</evidence>
<dbReference type="PANTHER" id="PTHR33048:SF47">
    <property type="entry name" value="INTEGRAL MEMBRANE PROTEIN-RELATED"/>
    <property type="match status" value="1"/>
</dbReference>
<feature type="transmembrane region" description="Helical" evidence="6">
    <location>
        <begin position="107"/>
        <end position="128"/>
    </location>
</feature>
<evidence type="ECO:0000256" key="1">
    <source>
        <dbReference type="ARBA" id="ARBA00004141"/>
    </source>
</evidence>
<feature type="domain" description="Rhodopsin" evidence="7">
    <location>
        <begin position="38"/>
        <end position="281"/>
    </location>
</feature>
<reference evidence="9" key="1">
    <citation type="submission" date="2019-06" db="EMBL/GenBank/DDBJ databases">
        <authorList>
            <person name="Broberg M."/>
        </authorList>
    </citation>
    <scope>NUCLEOTIDE SEQUENCE [LARGE SCALE GENOMIC DNA]</scope>
</reference>
<keyword evidence="9" id="KW-1185">Reference proteome</keyword>
<feature type="transmembrane region" description="Helical" evidence="6">
    <location>
        <begin position="20"/>
        <end position="41"/>
    </location>
</feature>
<dbReference type="InterPro" id="IPR049326">
    <property type="entry name" value="Rhodopsin_dom_fungi"/>
</dbReference>
<dbReference type="OrthoDB" id="444631at2759"/>
<reference evidence="8 9" key="2">
    <citation type="submission" date="2021-10" db="EMBL/GenBank/DDBJ databases">
        <authorList>
            <person name="Piombo E."/>
        </authorList>
    </citation>
    <scope>NUCLEOTIDE SEQUENCE [LARGE SCALE GENOMIC DNA]</scope>
</reference>
<dbReference type="EMBL" id="CABFNO020001448">
    <property type="protein sequence ID" value="CAG9988257.1"/>
    <property type="molecule type" value="Genomic_DNA"/>
</dbReference>
<dbReference type="InterPro" id="IPR052337">
    <property type="entry name" value="SAT4-like"/>
</dbReference>
<proteinExistence type="inferred from homology"/>
<evidence type="ECO:0000313" key="8">
    <source>
        <dbReference type="EMBL" id="CAG9988257.1"/>
    </source>
</evidence>
<evidence type="ECO:0000256" key="6">
    <source>
        <dbReference type="SAM" id="Phobius"/>
    </source>
</evidence>
<protein>
    <recommendedName>
        <fullName evidence="7">Rhodopsin domain-containing protein</fullName>
    </recommendedName>
</protein>
<feature type="transmembrane region" description="Helical" evidence="6">
    <location>
        <begin position="191"/>
        <end position="212"/>
    </location>
</feature>
<feature type="transmembrane region" description="Helical" evidence="6">
    <location>
        <begin position="53"/>
        <end position="73"/>
    </location>
</feature>
<sequence>MDLLPTDSIVLPPVVSQGVLLGILWTGSCISILTVISRLAIRWRVLAKFKADDYLVIAGLLFSLASTLIWTVLIGDLYALLNAGATLGTGDFSTLFSRAGKALHGNLASYICSWSCLWSIKLAFIAFFYELGRQIRFQQILWWSILVFVISTYIVCIGILDYGCLTSVGFNIMAKCMTAEVVEYEYSNTRITTAFDIVTDFMIVGLSANIVWRAQVPWKKKVMLACICSLTVVMVVIAVIRITVGAPSKGAPDLSWLLLWNSVEMNLAIFVACIASFRSLYCQSRNATRASEGTPGRSKKKTSDRRQFLTSFGPFTTFGAFTLLDDENAQWSREDLRDNDELPLTPGMIDSERYPTDVGSVMVMADMQKPDRVH</sequence>
<feature type="transmembrane region" description="Helical" evidence="6">
    <location>
        <begin position="224"/>
        <end position="244"/>
    </location>
</feature>
<keyword evidence="4 6" id="KW-0472">Membrane</keyword>
<dbReference type="PANTHER" id="PTHR33048">
    <property type="entry name" value="PTH11-LIKE INTEGRAL MEMBRANE PROTEIN (AFU_ORTHOLOGUE AFUA_5G11245)"/>
    <property type="match status" value="1"/>
</dbReference>
<evidence type="ECO:0000256" key="4">
    <source>
        <dbReference type="ARBA" id="ARBA00023136"/>
    </source>
</evidence>
<evidence type="ECO:0000256" key="5">
    <source>
        <dbReference type="ARBA" id="ARBA00038359"/>
    </source>
</evidence>
<evidence type="ECO:0000259" key="7">
    <source>
        <dbReference type="Pfam" id="PF20684"/>
    </source>
</evidence>
<evidence type="ECO:0000256" key="2">
    <source>
        <dbReference type="ARBA" id="ARBA00022692"/>
    </source>
</evidence>
<keyword evidence="2 6" id="KW-0812">Transmembrane</keyword>
<dbReference type="AlphaFoldDB" id="A0A9N9UJI1"/>
<dbReference type="GO" id="GO:0016020">
    <property type="term" value="C:membrane"/>
    <property type="evidence" value="ECO:0007669"/>
    <property type="project" value="UniProtKB-SubCell"/>
</dbReference>
<dbReference type="Pfam" id="PF20684">
    <property type="entry name" value="Fung_rhodopsin"/>
    <property type="match status" value="1"/>
</dbReference>
<comment type="caution">
    <text evidence="8">The sequence shown here is derived from an EMBL/GenBank/DDBJ whole genome shotgun (WGS) entry which is preliminary data.</text>
</comment>
<comment type="similarity">
    <text evidence="5">Belongs to the SAT4 family.</text>
</comment>